<dbReference type="PANTHER" id="PTHR43563">
    <property type="entry name" value="AMINE OXIDASE"/>
    <property type="match status" value="1"/>
</dbReference>
<organism evidence="6 7">
    <name type="scientific">Planobispora rosea</name>
    <dbReference type="NCBI Taxonomy" id="35762"/>
    <lineage>
        <taxon>Bacteria</taxon>
        <taxon>Bacillati</taxon>
        <taxon>Actinomycetota</taxon>
        <taxon>Actinomycetes</taxon>
        <taxon>Streptosporangiales</taxon>
        <taxon>Streptosporangiaceae</taxon>
        <taxon>Planobispora</taxon>
    </lineage>
</organism>
<feature type="domain" description="Amine oxidase" evidence="5">
    <location>
        <begin position="23"/>
        <end position="455"/>
    </location>
</feature>
<feature type="binding site" evidence="4">
    <location>
        <begin position="43"/>
        <end position="44"/>
    </location>
    <ligand>
        <name>FAD</name>
        <dbReference type="ChEBI" id="CHEBI:57692"/>
    </ligand>
</feature>
<accession>A0A8J3S476</accession>
<dbReference type="InterPro" id="IPR036188">
    <property type="entry name" value="FAD/NAD-bd_sf"/>
</dbReference>
<dbReference type="Pfam" id="PF01593">
    <property type="entry name" value="Amino_oxidase"/>
    <property type="match status" value="1"/>
</dbReference>
<protein>
    <submittedName>
        <fullName evidence="6">Monooxygenase</fullName>
    </submittedName>
</protein>
<reference evidence="6" key="1">
    <citation type="submission" date="2021-01" db="EMBL/GenBank/DDBJ databases">
        <title>Whole genome shotgun sequence of Planobispora rosea NBRC 15558.</title>
        <authorList>
            <person name="Komaki H."/>
            <person name="Tamura T."/>
        </authorList>
    </citation>
    <scope>NUCLEOTIDE SEQUENCE</scope>
    <source>
        <strain evidence="6">NBRC 15558</strain>
    </source>
</reference>
<dbReference type="InterPro" id="IPR050703">
    <property type="entry name" value="Flavin_MAO"/>
</dbReference>
<dbReference type="InterPro" id="IPR001613">
    <property type="entry name" value="Flavin_amine_oxidase"/>
</dbReference>
<comment type="similarity">
    <text evidence="2">Belongs to the flavin monoamine oxidase family.</text>
</comment>
<feature type="binding site" evidence="4">
    <location>
        <position position="432"/>
    </location>
    <ligand>
        <name>FAD</name>
        <dbReference type="ChEBI" id="CHEBI:57692"/>
    </ligand>
</feature>
<dbReference type="PANTHER" id="PTHR43563:SF1">
    <property type="entry name" value="AMINE OXIDASE [FLAVIN-CONTAINING] B"/>
    <property type="match status" value="1"/>
</dbReference>
<gene>
    <name evidence="6" type="ORF">Pro02_16710</name>
</gene>
<dbReference type="InterPro" id="IPR002937">
    <property type="entry name" value="Amino_oxidase"/>
</dbReference>
<comment type="caution">
    <text evidence="6">The sequence shown here is derived from an EMBL/GenBank/DDBJ whole genome shotgun (WGS) entry which is preliminary data.</text>
</comment>
<dbReference type="Gene3D" id="3.90.660.10">
    <property type="match status" value="1"/>
</dbReference>
<keyword evidence="3" id="KW-0560">Oxidoreductase</keyword>
<evidence type="ECO:0000256" key="4">
    <source>
        <dbReference type="PIRSR" id="PIRSR601613-1"/>
    </source>
</evidence>
<evidence type="ECO:0000256" key="3">
    <source>
        <dbReference type="ARBA" id="ARBA00023002"/>
    </source>
</evidence>
<dbReference type="AlphaFoldDB" id="A0A8J3S476"/>
<dbReference type="GO" id="GO:0004497">
    <property type="term" value="F:monooxygenase activity"/>
    <property type="evidence" value="ECO:0007669"/>
    <property type="project" value="UniProtKB-KW"/>
</dbReference>
<keyword evidence="6" id="KW-0503">Monooxygenase</keyword>
<dbReference type="SUPFAM" id="SSF54373">
    <property type="entry name" value="FAD-linked reductases, C-terminal domain"/>
    <property type="match status" value="1"/>
</dbReference>
<evidence type="ECO:0000259" key="5">
    <source>
        <dbReference type="Pfam" id="PF01593"/>
    </source>
</evidence>
<proteinExistence type="inferred from homology"/>
<evidence type="ECO:0000313" key="6">
    <source>
        <dbReference type="EMBL" id="GIH83263.1"/>
    </source>
</evidence>
<dbReference type="RefSeq" id="WP_189242365.1">
    <property type="nucleotide sequence ID" value="NZ_BMQP01000013.1"/>
</dbReference>
<dbReference type="PRINTS" id="PR00757">
    <property type="entry name" value="AMINEOXDASEF"/>
</dbReference>
<feature type="binding site" evidence="4">
    <location>
        <position position="243"/>
    </location>
    <ligand>
        <name>FAD</name>
        <dbReference type="ChEBI" id="CHEBI:57692"/>
    </ligand>
</feature>
<dbReference type="Proteomes" id="UP000655044">
    <property type="component" value="Unassembled WGS sequence"/>
</dbReference>
<evidence type="ECO:0000256" key="1">
    <source>
        <dbReference type="ARBA" id="ARBA00001974"/>
    </source>
</evidence>
<feature type="binding site" evidence="4">
    <location>
        <position position="349"/>
    </location>
    <ligand>
        <name>substrate</name>
    </ligand>
</feature>
<dbReference type="Gene3D" id="3.50.50.60">
    <property type="entry name" value="FAD/NAD(P)-binding domain"/>
    <property type="match status" value="1"/>
</dbReference>
<name>A0A8J3S476_PLARO</name>
<sequence>MSHQYPDVDVDVDVDVVVVGAGMAGLVCADRLRRRGAGVLLIEARDRVGGRTAGTEVEGEIVDLGGQFVGPGQERVYALAAEFGVDVVPTHTAGASVLETATGRLRRFRGTVPRLGPVALADVAHAQFRLNRLAGAVDAEAPWRGPNAAALDGQTMQSWIDRTVRTRDGRRFLALACRAIWACEPSELSLLHALFYVKAAGGLAAVTDFEGGAQQDRLAGGAYGLAARLAERLGAAVRLNAPVRRIEQDGSGVAVTAEDGTTWRARHAVVAVPPPLAARIAYRPPLPAARDNLLQRLPMGSVIKYIAGYPEPFWRRAGLSGISLSLHGPVTMTVDSSPPSGRRGTLIAFVNGAPARDLAARSPENRRTAVLDALGRLFGPRAAAPVSLVERAWNEEAFTRGAYAAVFPPGAWTQFGTALRAPTGRVHWAGSETSPRWYGYIDGAVRSGEAAADAVAQALRAEPAPGVPLSPPESP</sequence>
<dbReference type="SUPFAM" id="SSF51905">
    <property type="entry name" value="FAD/NAD(P)-binding domain"/>
    <property type="match status" value="1"/>
</dbReference>
<evidence type="ECO:0000313" key="7">
    <source>
        <dbReference type="Proteomes" id="UP000655044"/>
    </source>
</evidence>
<comment type="cofactor">
    <cofactor evidence="1">
        <name>FAD</name>
        <dbReference type="ChEBI" id="CHEBI:57692"/>
    </cofactor>
</comment>
<dbReference type="EMBL" id="BOOI01000012">
    <property type="protein sequence ID" value="GIH83263.1"/>
    <property type="molecule type" value="Genomic_DNA"/>
</dbReference>
<evidence type="ECO:0000256" key="2">
    <source>
        <dbReference type="ARBA" id="ARBA00005995"/>
    </source>
</evidence>
<dbReference type="Gene3D" id="1.10.405.10">
    <property type="entry name" value="Guanine Nucleotide Dissociation Inhibitor, domain 1"/>
    <property type="match status" value="1"/>
</dbReference>
<keyword evidence="7" id="KW-1185">Reference proteome</keyword>